<evidence type="ECO:0000256" key="2">
    <source>
        <dbReference type="ARBA" id="ARBA00023136"/>
    </source>
</evidence>
<feature type="domain" description="LptD C-terminal" evidence="6">
    <location>
        <begin position="312"/>
        <end position="721"/>
    </location>
</feature>
<dbReference type="PANTHER" id="PTHR30189:SF1">
    <property type="entry name" value="LPS-ASSEMBLY PROTEIN LPTD"/>
    <property type="match status" value="1"/>
</dbReference>
<evidence type="ECO:0000259" key="5">
    <source>
        <dbReference type="Pfam" id="PF03968"/>
    </source>
</evidence>
<dbReference type="Pfam" id="PF03968">
    <property type="entry name" value="LptD_N"/>
    <property type="match status" value="1"/>
</dbReference>
<dbReference type="Proteomes" id="UP000187344">
    <property type="component" value="Unassembled WGS sequence"/>
</dbReference>
<evidence type="ECO:0000313" key="8">
    <source>
        <dbReference type="Proteomes" id="UP000187344"/>
    </source>
</evidence>
<dbReference type="EMBL" id="LXYT01000002">
    <property type="protein sequence ID" value="OLY43120.1"/>
    <property type="molecule type" value="Genomic_DNA"/>
</dbReference>
<keyword evidence="1 4" id="KW-0732">Signal</keyword>
<reference evidence="7 8" key="1">
    <citation type="submission" date="2016-12" db="EMBL/GenBank/DDBJ databases">
        <title>Comparative genomics of Bartonella apis.</title>
        <authorList>
            <person name="Engel P."/>
        </authorList>
    </citation>
    <scope>NUCLEOTIDE SEQUENCE [LARGE SCALE GENOMIC DNA]</scope>
    <source>
        <strain evidence="7 8">PEB0149</strain>
    </source>
</reference>
<evidence type="ECO:0000256" key="4">
    <source>
        <dbReference type="HAMAP-Rule" id="MF_01411"/>
    </source>
</evidence>
<proteinExistence type="inferred from homology"/>
<dbReference type="RefSeq" id="WP_075870036.1">
    <property type="nucleotide sequence ID" value="NZ_LXYT01000002.1"/>
</dbReference>
<dbReference type="InterPro" id="IPR005653">
    <property type="entry name" value="OstA-like_N"/>
</dbReference>
<organism evidence="7 8">
    <name type="scientific">Bartonella apis</name>
    <dbReference type="NCBI Taxonomy" id="1686310"/>
    <lineage>
        <taxon>Bacteria</taxon>
        <taxon>Pseudomonadati</taxon>
        <taxon>Pseudomonadota</taxon>
        <taxon>Alphaproteobacteria</taxon>
        <taxon>Hyphomicrobiales</taxon>
        <taxon>Bartonellaceae</taxon>
        <taxon>Bartonella</taxon>
    </lineage>
</organism>
<keyword evidence="8" id="KW-1185">Reference proteome</keyword>
<comment type="subunit">
    <text evidence="4">Component of the lipopolysaccharide transport and assembly complex.</text>
</comment>
<keyword evidence="3 4" id="KW-0998">Cell outer membrane</keyword>
<dbReference type="InterPro" id="IPR020889">
    <property type="entry name" value="LipoPS_assembly_LptD"/>
</dbReference>
<dbReference type="AlphaFoldDB" id="A0A1R0F835"/>
<gene>
    <name evidence="4" type="primary">lptD</name>
    <name evidence="7" type="ORF">PEB0149_005420</name>
</gene>
<keyword evidence="2 4" id="KW-0472">Membrane</keyword>
<comment type="caution">
    <text evidence="4">Lacks conserved residue(s) required for the propagation of feature annotation.</text>
</comment>
<comment type="function">
    <text evidence="4">Involved in the assembly of lipopolysaccharide (LPS) at the surface of the outer membrane.</text>
</comment>
<protein>
    <recommendedName>
        <fullName evidence="4">LPS-assembly protein LptD</fullName>
    </recommendedName>
</protein>
<dbReference type="PANTHER" id="PTHR30189">
    <property type="entry name" value="LPS-ASSEMBLY PROTEIN"/>
    <property type="match status" value="1"/>
</dbReference>
<dbReference type="GO" id="GO:0015920">
    <property type="term" value="P:lipopolysaccharide transport"/>
    <property type="evidence" value="ECO:0007669"/>
    <property type="project" value="InterPro"/>
</dbReference>
<evidence type="ECO:0000256" key="3">
    <source>
        <dbReference type="ARBA" id="ARBA00023237"/>
    </source>
</evidence>
<dbReference type="Pfam" id="PF04453">
    <property type="entry name" value="LptD"/>
    <property type="match status" value="1"/>
</dbReference>
<evidence type="ECO:0000313" key="7">
    <source>
        <dbReference type="EMBL" id="OLY43120.1"/>
    </source>
</evidence>
<dbReference type="HAMAP" id="MF_01411">
    <property type="entry name" value="LPS_assembly_LptD"/>
    <property type="match status" value="1"/>
</dbReference>
<dbReference type="InterPro" id="IPR050218">
    <property type="entry name" value="LptD"/>
</dbReference>
<accession>A0A1R0F835</accession>
<name>A0A1R0F835_9HYPH</name>
<dbReference type="GO" id="GO:1990351">
    <property type="term" value="C:transporter complex"/>
    <property type="evidence" value="ECO:0007669"/>
    <property type="project" value="TreeGrafter"/>
</dbReference>
<dbReference type="GO" id="GO:0043165">
    <property type="term" value="P:Gram-negative-bacterium-type cell outer membrane assembly"/>
    <property type="evidence" value="ECO:0007669"/>
    <property type="project" value="UniProtKB-UniRule"/>
</dbReference>
<dbReference type="GO" id="GO:0009279">
    <property type="term" value="C:cell outer membrane"/>
    <property type="evidence" value="ECO:0007669"/>
    <property type="project" value="UniProtKB-SubCell"/>
</dbReference>
<sequence length="787" mass="88801">MRQLTSGMKISNSLRALALGTALGCSLGLSTYYVASAQDFSAMTATHKTDPNARMLLSADELVYDRDANTVTAQGNVQIEYDGNRIVARKVVYNQKTNRVLAEGDVEVVQPDGSKYYSQQIDMTDDLGEGFVNSLRAETPDNTRFAAVSAERSGGQMTVFNRGAYTACEPCYYKPDRDVLWQIKAKKIIWNGATKTMRFENSHFEFFGMPVAWFPVFEMPDPTVKRKTGVLTPNFVYTNDLGLGIRNSYFWNLAPNYDFTLSAAGYTNQGLLTEGEWRHRLETGSYNIRFAHIYQVNPDDFDHDSIDSVNDNRYMVATKGDFRINSSWTYGWNILAQSDRNFSRTYDLEGYKNDVFRSQIYLNGLAGRNYFDMRFYHFEVQDSMLKDNPSERYTRQPWVLPRIDYSFTPDEAVYGGEFTFHTNLQSIYRDKADFAFADWQGRPLNTARLAGMSGTDFRLTSDVEWKRSLISQGGLVFTPILALRGDGIGTDAHGEYGGYMADGSYSKMDIESGAFRGIATAGLDLRYPLLFTAGNSTHVIEPIAQIFIRNNEQYTGRLPNEDAQSFVFDATTLFERDKFSGYDRAEGGTRSNVGLRYSGNFNNGWSLYGLAGQSFQLFGKNSFNAKDFVSVGSDSGLESARSDYVAMIGASNEHGFAIASRGRFDDETGSIRRGEVEASQTWKRVSLSSQYAYIESQPDYGYAQDRQEVSLYGNYKFTDHWSIHANSSYDLVSDTFVRLGTGLNYLDECFGFNLGYQQTRNPWENEPSHKFGFLLSFRTVADIGKAM</sequence>
<evidence type="ECO:0000256" key="1">
    <source>
        <dbReference type="ARBA" id="ARBA00022729"/>
    </source>
</evidence>
<feature type="domain" description="Organic solvent tolerance-like N-terminal" evidence="5">
    <location>
        <begin position="58"/>
        <end position="133"/>
    </location>
</feature>
<dbReference type="Gene3D" id="2.60.450.10">
    <property type="entry name" value="Lipopolysaccharide (LPS) transport protein A like domain"/>
    <property type="match status" value="1"/>
</dbReference>
<dbReference type="InterPro" id="IPR007543">
    <property type="entry name" value="LptD_C"/>
</dbReference>
<evidence type="ECO:0000259" key="6">
    <source>
        <dbReference type="Pfam" id="PF04453"/>
    </source>
</evidence>
<comment type="caution">
    <text evidence="7">The sequence shown here is derived from an EMBL/GenBank/DDBJ whole genome shotgun (WGS) entry which is preliminary data.</text>
</comment>
<comment type="subcellular location">
    <subcellularLocation>
        <location evidence="4">Cell outer membrane</location>
    </subcellularLocation>
</comment>
<comment type="similarity">
    <text evidence="4">Belongs to the LptD family.</text>
</comment>